<accession>A0A7S0Q8L5</accession>
<protein>
    <submittedName>
        <fullName evidence="1">Uncharacterized protein</fullName>
    </submittedName>
</protein>
<reference evidence="1" key="1">
    <citation type="submission" date="2021-01" db="EMBL/GenBank/DDBJ databases">
        <authorList>
            <person name="Corre E."/>
            <person name="Pelletier E."/>
            <person name="Niang G."/>
            <person name="Scheremetjew M."/>
            <person name="Finn R."/>
            <person name="Kale V."/>
            <person name="Holt S."/>
            <person name="Cochrane G."/>
            <person name="Meng A."/>
            <person name="Brown T."/>
            <person name="Cohen L."/>
        </authorList>
    </citation>
    <scope>NUCLEOTIDE SEQUENCE</scope>
    <source>
        <strain evidence="1">CCAP979/52</strain>
    </source>
</reference>
<evidence type="ECO:0000313" key="1">
    <source>
        <dbReference type="EMBL" id="CAD8623484.1"/>
    </source>
</evidence>
<dbReference type="EMBL" id="HBEZ01001985">
    <property type="protein sequence ID" value="CAD8623484.1"/>
    <property type="molecule type" value="Transcribed_RNA"/>
</dbReference>
<organism evidence="1">
    <name type="scientific">Cryptomonas curvata</name>
    <dbReference type="NCBI Taxonomy" id="233186"/>
    <lineage>
        <taxon>Eukaryota</taxon>
        <taxon>Cryptophyceae</taxon>
        <taxon>Cryptomonadales</taxon>
        <taxon>Cryptomonadaceae</taxon>
        <taxon>Cryptomonas</taxon>
    </lineage>
</organism>
<dbReference type="AlphaFoldDB" id="A0A7S0Q8L5"/>
<proteinExistence type="predicted"/>
<sequence>MSLAATWKLLKCASNQALMQTRSLYDVPLKHSFNPLMQDYKMPDYDHKTLRSISKYRFGVDYLGIAEKPPSFPVYGLIMGNNRMLINLCCSAVTAVTRVNESPSWTNVLFILNTCSPTTFLSMQAIDKLYGYPEIPPIGPISLSIKI</sequence>
<name>A0A7S0Q8L5_9CRYP</name>
<gene>
    <name evidence="1" type="ORF">CCUR1050_LOCUS1159</name>
</gene>